<organism evidence="3 4">
    <name type="scientific">Mycolicibacterium alvei</name>
    <dbReference type="NCBI Taxonomy" id="67081"/>
    <lineage>
        <taxon>Bacteria</taxon>
        <taxon>Bacillati</taxon>
        <taxon>Actinomycetota</taxon>
        <taxon>Actinomycetes</taxon>
        <taxon>Mycobacteriales</taxon>
        <taxon>Mycobacteriaceae</taxon>
        <taxon>Mycolicibacterium</taxon>
    </lineage>
</organism>
<protein>
    <submittedName>
        <fullName evidence="3">MarR family transcriptional regulator</fullName>
    </submittedName>
</protein>
<dbReference type="GO" id="GO:0006950">
    <property type="term" value="P:response to stress"/>
    <property type="evidence" value="ECO:0007669"/>
    <property type="project" value="TreeGrafter"/>
</dbReference>
<keyword evidence="4" id="KW-1185">Reference proteome</keyword>
<dbReference type="SMART" id="SM00347">
    <property type="entry name" value="HTH_MARR"/>
    <property type="match status" value="1"/>
</dbReference>
<dbReference type="PANTHER" id="PTHR33164:SF94">
    <property type="entry name" value="TRANSCRIPTIONAL REGULATORY PROTEIN-RELATED"/>
    <property type="match status" value="1"/>
</dbReference>
<evidence type="ECO:0000313" key="3">
    <source>
        <dbReference type="EMBL" id="BBX26848.1"/>
    </source>
</evidence>
<dbReference type="InterPro" id="IPR000835">
    <property type="entry name" value="HTH_MarR-typ"/>
</dbReference>
<evidence type="ECO:0000256" key="1">
    <source>
        <dbReference type="SAM" id="SignalP"/>
    </source>
</evidence>
<dbReference type="InterPro" id="IPR039422">
    <property type="entry name" value="MarR/SlyA-like"/>
</dbReference>
<dbReference type="EMBL" id="AP022565">
    <property type="protein sequence ID" value="BBX26848.1"/>
    <property type="molecule type" value="Genomic_DNA"/>
</dbReference>
<gene>
    <name evidence="3" type="ORF">MALV_19730</name>
</gene>
<dbReference type="Proteomes" id="UP000466906">
    <property type="component" value="Chromosome"/>
</dbReference>
<dbReference type="Pfam" id="PF12802">
    <property type="entry name" value="MarR_2"/>
    <property type="match status" value="1"/>
</dbReference>
<name>A0A6N4UR31_9MYCO</name>
<keyword evidence="1" id="KW-0732">Signal</keyword>
<dbReference type="SUPFAM" id="SSF46785">
    <property type="entry name" value="Winged helix' DNA-binding domain"/>
    <property type="match status" value="1"/>
</dbReference>
<evidence type="ECO:0000259" key="2">
    <source>
        <dbReference type="PROSITE" id="PS50995"/>
    </source>
</evidence>
<evidence type="ECO:0000313" key="4">
    <source>
        <dbReference type="Proteomes" id="UP000466906"/>
    </source>
</evidence>
<dbReference type="PROSITE" id="PS50995">
    <property type="entry name" value="HTH_MARR_2"/>
    <property type="match status" value="1"/>
</dbReference>
<dbReference type="InterPro" id="IPR036388">
    <property type="entry name" value="WH-like_DNA-bd_sf"/>
</dbReference>
<feature type="chain" id="PRO_5039473804" evidence="1">
    <location>
        <begin position="18"/>
        <end position="145"/>
    </location>
</feature>
<dbReference type="AlphaFoldDB" id="A0A6N4UR31"/>
<dbReference type="InterPro" id="IPR036390">
    <property type="entry name" value="WH_DNA-bd_sf"/>
</dbReference>
<dbReference type="GO" id="GO:0003700">
    <property type="term" value="F:DNA-binding transcription factor activity"/>
    <property type="evidence" value="ECO:0007669"/>
    <property type="project" value="InterPro"/>
</dbReference>
<accession>A0A6N4UR31</accession>
<dbReference type="KEGG" id="malv:MALV_19730"/>
<feature type="domain" description="HTH marR-type" evidence="2">
    <location>
        <begin position="1"/>
        <end position="128"/>
    </location>
</feature>
<dbReference type="Gene3D" id="1.10.10.10">
    <property type="entry name" value="Winged helix-like DNA-binding domain superfamily/Winged helix DNA-binding domain"/>
    <property type="match status" value="1"/>
</dbReference>
<dbReference type="PANTHER" id="PTHR33164">
    <property type="entry name" value="TRANSCRIPTIONAL REGULATOR, MARR FAMILY"/>
    <property type="match status" value="1"/>
</dbReference>
<proteinExistence type="predicted"/>
<reference evidence="3 4" key="1">
    <citation type="journal article" date="2019" name="Emerg. Microbes Infect.">
        <title>Comprehensive subspecies identification of 175 nontuberculous mycobacteria species based on 7547 genomic profiles.</title>
        <authorList>
            <person name="Matsumoto Y."/>
            <person name="Kinjo T."/>
            <person name="Motooka D."/>
            <person name="Nabeya D."/>
            <person name="Jung N."/>
            <person name="Uechi K."/>
            <person name="Horii T."/>
            <person name="Iida T."/>
            <person name="Fujita J."/>
            <person name="Nakamura S."/>
        </authorList>
    </citation>
    <scope>NUCLEOTIDE SEQUENCE [LARGE SCALE GENOMIC DNA]</scope>
    <source>
        <strain evidence="3 4">JCM 12272</strain>
    </source>
</reference>
<sequence length="145" mass="15487">MLAACRILVTLSAQSIAAVEGVADVSQVRALVVISSRGSVSLGELAAAANLHPSRASRLCDRMVAEGLIHRADDPANRRQLILTLTPGGERVVRTVMQHRRAAITPILAQLTKPRRVELVSVLQEFAAAGGEPSDPDMWAMGWTT</sequence>
<feature type="signal peptide" evidence="1">
    <location>
        <begin position="1"/>
        <end position="17"/>
    </location>
</feature>